<dbReference type="AlphaFoldDB" id="A0A2J0LEB4"/>
<gene>
    <name evidence="2" type="ORF">COW11_04835</name>
</gene>
<proteinExistence type="predicted"/>
<evidence type="ECO:0000313" key="2">
    <source>
        <dbReference type="EMBL" id="PIW66195.1"/>
    </source>
</evidence>
<evidence type="ECO:0000256" key="1">
    <source>
        <dbReference type="SAM" id="Phobius"/>
    </source>
</evidence>
<protein>
    <recommendedName>
        <fullName evidence="4">TonB C-terminal domain-containing protein</fullName>
    </recommendedName>
</protein>
<comment type="caution">
    <text evidence="2">The sequence shown here is derived from an EMBL/GenBank/DDBJ whole genome shotgun (WGS) entry which is preliminary data.</text>
</comment>
<dbReference type="Proteomes" id="UP000231267">
    <property type="component" value="Unassembled WGS sequence"/>
</dbReference>
<keyword evidence="1" id="KW-0812">Transmembrane</keyword>
<sequence length="224" mass="24902">MFRDRIFNISFIISFSWHVFCIFAFILVITPGGLTFNNFPQTSFLGGILESDMFRPDYSMKSSFMITPYKEDFASPGVIFGRSDYDINKYVMADSVADKEGFLDLPGQKQIPDFVVAAGGSLEPVASQNHVLVAASGIIIEGALAERRIVYNPPLDEKNMVADFKARVSKNGMVQGVERLSASSSLKNDIAAMRYVRAILFAPVDMDAPQEGIVRLRFTQDDKD</sequence>
<accession>A0A2J0LEB4</accession>
<reference evidence="2 3" key="1">
    <citation type="submission" date="2017-09" db="EMBL/GenBank/DDBJ databases">
        <title>Depth-based differentiation of microbial function through sediment-hosted aquifers and enrichment of novel symbionts in the deep terrestrial subsurface.</title>
        <authorList>
            <person name="Probst A.J."/>
            <person name="Ladd B."/>
            <person name="Jarett J.K."/>
            <person name="Geller-Mcgrath D.E."/>
            <person name="Sieber C.M."/>
            <person name="Emerson J.B."/>
            <person name="Anantharaman K."/>
            <person name="Thomas B.C."/>
            <person name="Malmstrom R."/>
            <person name="Stieglmeier M."/>
            <person name="Klingl A."/>
            <person name="Woyke T."/>
            <person name="Ryan C.M."/>
            <person name="Banfield J.F."/>
        </authorList>
    </citation>
    <scope>NUCLEOTIDE SEQUENCE [LARGE SCALE GENOMIC DNA]</scope>
    <source>
        <strain evidence="2">CG12_big_fil_rev_8_21_14_0_65_43_15</strain>
    </source>
</reference>
<evidence type="ECO:0000313" key="3">
    <source>
        <dbReference type="Proteomes" id="UP000231267"/>
    </source>
</evidence>
<keyword evidence="1" id="KW-0472">Membrane</keyword>
<organism evidence="2 3">
    <name type="scientific">Candidatus Taenaricola geysiri</name>
    <dbReference type="NCBI Taxonomy" id="1974752"/>
    <lineage>
        <taxon>Bacteria</taxon>
        <taxon>Pseudomonadati</taxon>
        <taxon>Candidatus Omnitrophota</taxon>
        <taxon>Candidatus Taenaricola</taxon>
    </lineage>
</organism>
<feature type="transmembrane region" description="Helical" evidence="1">
    <location>
        <begin position="7"/>
        <end position="29"/>
    </location>
</feature>
<dbReference type="EMBL" id="PFGP01000107">
    <property type="protein sequence ID" value="PIW66195.1"/>
    <property type="molecule type" value="Genomic_DNA"/>
</dbReference>
<keyword evidence="1" id="KW-1133">Transmembrane helix</keyword>
<evidence type="ECO:0008006" key="4">
    <source>
        <dbReference type="Google" id="ProtNLM"/>
    </source>
</evidence>
<name>A0A2J0LEB4_9BACT</name>